<evidence type="ECO:0000256" key="5">
    <source>
        <dbReference type="ARBA" id="ARBA00022840"/>
    </source>
</evidence>
<dbReference type="InterPro" id="IPR027417">
    <property type="entry name" value="P-loop_NTPase"/>
</dbReference>
<evidence type="ECO:0000256" key="2">
    <source>
        <dbReference type="ARBA" id="ARBA00006168"/>
    </source>
</evidence>
<evidence type="ECO:0000256" key="1">
    <source>
        <dbReference type="ARBA" id="ARBA00004123"/>
    </source>
</evidence>
<keyword evidence="7" id="KW-0131">Cell cycle</keyword>
<keyword evidence="4" id="KW-0227">DNA damage</keyword>
<dbReference type="GO" id="GO:0033314">
    <property type="term" value="P:mitotic DNA replication checkpoint signaling"/>
    <property type="evidence" value="ECO:0007669"/>
    <property type="project" value="TreeGrafter"/>
</dbReference>
<dbReference type="Gene3D" id="3.90.550.10">
    <property type="entry name" value="Spore Coat Polysaccharide Biosynthesis Protein SpsA, Chain A"/>
    <property type="match status" value="1"/>
</dbReference>
<evidence type="ECO:0000256" key="4">
    <source>
        <dbReference type="ARBA" id="ARBA00022763"/>
    </source>
</evidence>
<dbReference type="Pfam" id="PF03215">
    <property type="entry name" value="Rad17"/>
    <property type="match status" value="1"/>
</dbReference>
<dbReference type="PANTHER" id="PTHR12172:SF0">
    <property type="entry name" value="CELL CYCLE CHECKPOINT PROTEIN RAD17"/>
    <property type="match status" value="1"/>
</dbReference>
<dbReference type="CDD" id="cd18140">
    <property type="entry name" value="HLD_clamp_RFC"/>
    <property type="match status" value="1"/>
</dbReference>
<dbReference type="GO" id="GO:0005524">
    <property type="term" value="F:ATP binding"/>
    <property type="evidence" value="ECO:0007669"/>
    <property type="project" value="UniProtKB-KW"/>
</dbReference>
<feature type="region of interest" description="Disordered" evidence="8">
    <location>
        <begin position="396"/>
        <end position="426"/>
    </location>
</feature>
<comment type="caution">
    <text evidence="9">The sequence shown here is derived from an EMBL/GenBank/DDBJ whole genome shotgun (WGS) entry which is preliminary data.</text>
</comment>
<keyword evidence="5" id="KW-0067">ATP-binding</keyword>
<dbReference type="Gene3D" id="1.10.8.60">
    <property type="match status" value="1"/>
</dbReference>
<dbReference type="PANTHER" id="PTHR12172">
    <property type="entry name" value="CELL CYCLE CHECKPOINT PROTEIN RAD17"/>
    <property type="match status" value="1"/>
</dbReference>
<dbReference type="SUPFAM" id="SSF52540">
    <property type="entry name" value="P-loop containing nucleoside triphosphate hydrolases"/>
    <property type="match status" value="1"/>
</dbReference>
<evidence type="ECO:0000256" key="6">
    <source>
        <dbReference type="ARBA" id="ARBA00023242"/>
    </source>
</evidence>
<evidence type="ECO:0008006" key="11">
    <source>
        <dbReference type="Google" id="ProtNLM"/>
    </source>
</evidence>
<keyword evidence="3" id="KW-0547">Nucleotide-binding</keyword>
<evidence type="ECO:0000313" key="10">
    <source>
        <dbReference type="Proteomes" id="UP001230188"/>
    </source>
</evidence>
<name>A0AAD7UJF6_9STRA</name>
<dbReference type="InterPro" id="IPR029044">
    <property type="entry name" value="Nucleotide-diphossugar_trans"/>
</dbReference>
<dbReference type="GO" id="GO:0003689">
    <property type="term" value="F:DNA clamp loader activity"/>
    <property type="evidence" value="ECO:0007669"/>
    <property type="project" value="TreeGrafter"/>
</dbReference>
<dbReference type="GO" id="GO:0000077">
    <property type="term" value="P:DNA damage checkpoint signaling"/>
    <property type="evidence" value="ECO:0007669"/>
    <property type="project" value="TreeGrafter"/>
</dbReference>
<feature type="compositionally biased region" description="Acidic residues" evidence="8">
    <location>
        <begin position="410"/>
        <end position="426"/>
    </location>
</feature>
<keyword evidence="6" id="KW-0539">Nucleus</keyword>
<gene>
    <name evidence="9" type="ORF">CTAYLR_009310</name>
</gene>
<reference evidence="9" key="1">
    <citation type="submission" date="2023-01" db="EMBL/GenBank/DDBJ databases">
        <title>Metagenome sequencing of chrysophaentin producing Chrysophaeum taylorii.</title>
        <authorList>
            <person name="Davison J."/>
            <person name="Bewley C."/>
        </authorList>
    </citation>
    <scope>NUCLEOTIDE SEQUENCE</scope>
    <source>
        <strain evidence="9">NIES-1699</strain>
    </source>
</reference>
<dbReference type="GO" id="GO:0006281">
    <property type="term" value="P:DNA repair"/>
    <property type="evidence" value="ECO:0007669"/>
    <property type="project" value="InterPro"/>
</dbReference>
<comment type="similarity">
    <text evidence="2">Belongs to the rad17/RAD24 family.</text>
</comment>
<dbReference type="Gene3D" id="3.40.50.300">
    <property type="entry name" value="P-loop containing nucleotide triphosphate hydrolases"/>
    <property type="match status" value="1"/>
</dbReference>
<evidence type="ECO:0000256" key="3">
    <source>
        <dbReference type="ARBA" id="ARBA00022741"/>
    </source>
</evidence>
<proteinExistence type="inferred from homology"/>
<dbReference type="EMBL" id="JAQMWT010000278">
    <property type="protein sequence ID" value="KAJ8606382.1"/>
    <property type="molecule type" value="Genomic_DNA"/>
</dbReference>
<dbReference type="GO" id="GO:0005634">
    <property type="term" value="C:nucleus"/>
    <property type="evidence" value="ECO:0007669"/>
    <property type="project" value="UniProtKB-SubCell"/>
</dbReference>
<keyword evidence="10" id="KW-1185">Reference proteome</keyword>
<dbReference type="InterPro" id="IPR004582">
    <property type="entry name" value="Checkpoint_prot_Rad17_Rad24"/>
</dbReference>
<evidence type="ECO:0000256" key="7">
    <source>
        <dbReference type="ARBA" id="ARBA00023306"/>
    </source>
</evidence>
<dbReference type="AlphaFoldDB" id="A0AAD7UJF6"/>
<dbReference type="GO" id="GO:0003682">
    <property type="term" value="F:chromatin binding"/>
    <property type="evidence" value="ECO:0007669"/>
    <property type="project" value="TreeGrafter"/>
</dbReference>
<evidence type="ECO:0000256" key="8">
    <source>
        <dbReference type="SAM" id="MobiDB-lite"/>
    </source>
</evidence>
<accession>A0AAD7UJF6</accession>
<dbReference type="InterPro" id="IPR047854">
    <property type="entry name" value="RFC_lid"/>
</dbReference>
<protein>
    <recommendedName>
        <fullName evidence="11">AAA+ ATPase domain-containing protein</fullName>
    </recommendedName>
</protein>
<dbReference type="SUPFAM" id="SSF53448">
    <property type="entry name" value="Nucleotide-diphospho-sugar transferases"/>
    <property type="match status" value="1"/>
</dbReference>
<evidence type="ECO:0000313" key="9">
    <source>
        <dbReference type="EMBL" id="KAJ8606382.1"/>
    </source>
</evidence>
<comment type="subcellular location">
    <subcellularLocation>
        <location evidence="1">Nucleus</location>
    </subcellularLocation>
</comment>
<organism evidence="9 10">
    <name type="scientific">Chrysophaeum taylorii</name>
    <dbReference type="NCBI Taxonomy" id="2483200"/>
    <lineage>
        <taxon>Eukaryota</taxon>
        <taxon>Sar</taxon>
        <taxon>Stramenopiles</taxon>
        <taxon>Ochrophyta</taxon>
        <taxon>Pelagophyceae</taxon>
        <taxon>Pelagomonadales</taxon>
        <taxon>Pelagomonadaceae</taxon>
        <taxon>Chrysophaeum</taxon>
    </lineage>
</organism>
<sequence length="688" mass="76344">MPRRKRKGGGGGARAVVGRERWPLSEKYAPFDESELCVYNKTVARVREWIERSQGGLLVLAGRPGVGKSTTVEVVCASLGIEVRRWRDTHGIGGWRGGPVPYESREACWRDFANGALYPDLQGGASLLLIDDLPPNPEAVRGTLRALSSEAPRAAVLVWSQNVLEKSDARPVVEKILGPIDFEYVEFNAVTENKVASRLRAIAAAERRHIPNEAIDAIARDSDGDLRRAITRLDFATRGRSRLPDSDDGDSRASDLHAIGRLLRAKRDHSGALAYDPERLVERATMNPDALSAFLQFNCVHFFLDEDDLAEALDTFSDADLFAARLWSPDRDSADAVHPEAYLASLAARASSTANRRPAPGAWRPVRKPKYYDLRRRTFLRIPHLLCLPPALVPDATTTNGAEDGAPPRDDDDDDDDDVLADDDIEENGVGARSEAYATLVYSPRDGRESRRTMMYVCSAAVLGRELAKLDRKRDRVAIVTGLSGRAEAVVESSWTLVRRPRTEQHLRKHALWSLPYDRILFFDSDVVIPSGGRSRAARLEALWGLPSDDELRAFAVKNGVGRRASCFNSGFMLLRPGKTVPVSEDGGCPGHDQKSLNAAFATRWTPIPASMWVMLRLSNATRRQLRRVVEDSGKFDAYHLYFSTTATRYARCGDATPRSFREAAERAVMRAWRNATAHLEKWCSVAC</sequence>
<dbReference type="Proteomes" id="UP001230188">
    <property type="component" value="Unassembled WGS sequence"/>
</dbReference>